<accession>A0A0A9DWF7</accession>
<proteinExistence type="predicted"/>
<evidence type="ECO:0000313" key="1">
    <source>
        <dbReference type="EMBL" id="JAD92919.1"/>
    </source>
</evidence>
<organism evidence="1">
    <name type="scientific">Arundo donax</name>
    <name type="common">Giant reed</name>
    <name type="synonym">Donax arundinaceus</name>
    <dbReference type="NCBI Taxonomy" id="35708"/>
    <lineage>
        <taxon>Eukaryota</taxon>
        <taxon>Viridiplantae</taxon>
        <taxon>Streptophyta</taxon>
        <taxon>Embryophyta</taxon>
        <taxon>Tracheophyta</taxon>
        <taxon>Spermatophyta</taxon>
        <taxon>Magnoliopsida</taxon>
        <taxon>Liliopsida</taxon>
        <taxon>Poales</taxon>
        <taxon>Poaceae</taxon>
        <taxon>PACMAD clade</taxon>
        <taxon>Arundinoideae</taxon>
        <taxon>Arundineae</taxon>
        <taxon>Arundo</taxon>
    </lineage>
</organism>
<reference evidence="1" key="1">
    <citation type="submission" date="2014-09" db="EMBL/GenBank/DDBJ databases">
        <authorList>
            <person name="Magalhaes I.L.F."/>
            <person name="Oliveira U."/>
            <person name="Santos F.R."/>
            <person name="Vidigal T.H.D.A."/>
            <person name="Brescovit A.D."/>
            <person name="Santos A.J."/>
        </authorList>
    </citation>
    <scope>NUCLEOTIDE SEQUENCE</scope>
    <source>
        <tissue evidence="1">Shoot tissue taken approximately 20 cm above the soil surface</tissue>
    </source>
</reference>
<dbReference type="AlphaFoldDB" id="A0A0A9DWF7"/>
<protein>
    <submittedName>
        <fullName evidence="1">Uncharacterized protein</fullName>
    </submittedName>
</protein>
<dbReference type="EMBL" id="GBRH01204976">
    <property type="protein sequence ID" value="JAD92919.1"/>
    <property type="molecule type" value="Transcribed_RNA"/>
</dbReference>
<reference evidence="1" key="2">
    <citation type="journal article" date="2015" name="Data Brief">
        <title>Shoot transcriptome of the giant reed, Arundo donax.</title>
        <authorList>
            <person name="Barrero R.A."/>
            <person name="Guerrero F.D."/>
            <person name="Moolhuijzen P."/>
            <person name="Goolsby J.A."/>
            <person name="Tidwell J."/>
            <person name="Bellgard S.E."/>
            <person name="Bellgard M.I."/>
        </authorList>
    </citation>
    <scope>NUCLEOTIDE SEQUENCE</scope>
    <source>
        <tissue evidence="1">Shoot tissue taken approximately 20 cm above the soil surface</tissue>
    </source>
</reference>
<name>A0A0A9DWF7_ARUDO</name>
<sequence length="81" mass="9732">MDSESWNHLMAFQFLKGHLYIHLRLFWFPWSIKHLFAFLVKECGYRAVWEVHHGRHGRSGIFLHLLTFKTAHSLDLLVDLE</sequence>